<feature type="region of interest" description="Disordered" evidence="1">
    <location>
        <begin position="36"/>
        <end position="55"/>
    </location>
</feature>
<dbReference type="EMBL" id="VEPZ02001114">
    <property type="protein sequence ID" value="KAE8693717.1"/>
    <property type="molecule type" value="Genomic_DNA"/>
</dbReference>
<protein>
    <submittedName>
        <fullName evidence="2">Uncharacterized protein</fullName>
    </submittedName>
</protein>
<evidence type="ECO:0000256" key="1">
    <source>
        <dbReference type="SAM" id="MobiDB-lite"/>
    </source>
</evidence>
<gene>
    <name evidence="2" type="ORF">F3Y22_tig00110794pilonHSYRG00130</name>
</gene>
<comment type="caution">
    <text evidence="2">The sequence shown here is derived from an EMBL/GenBank/DDBJ whole genome shotgun (WGS) entry which is preliminary data.</text>
</comment>
<proteinExistence type="predicted"/>
<sequence>MDGICLKPGIHGMVPAISLTGPLECRAHTTQVSAVSRSSVDHRSASTSSSVPPQNTAFSRFSFRYPLRSLWPGGGGGNSKKYNGMAIDDAVLVENNHGEARKVPEEEVNGGATVDGRNENWVLKILHVKSLWKESEEEEEERNL</sequence>
<evidence type="ECO:0000313" key="2">
    <source>
        <dbReference type="EMBL" id="KAE8693717.1"/>
    </source>
</evidence>
<feature type="compositionally biased region" description="Polar residues" evidence="1">
    <location>
        <begin position="45"/>
        <end position="55"/>
    </location>
</feature>
<keyword evidence="3" id="KW-1185">Reference proteome</keyword>
<organism evidence="2 3">
    <name type="scientific">Hibiscus syriacus</name>
    <name type="common">Rose of Sharon</name>
    <dbReference type="NCBI Taxonomy" id="106335"/>
    <lineage>
        <taxon>Eukaryota</taxon>
        <taxon>Viridiplantae</taxon>
        <taxon>Streptophyta</taxon>
        <taxon>Embryophyta</taxon>
        <taxon>Tracheophyta</taxon>
        <taxon>Spermatophyta</taxon>
        <taxon>Magnoliopsida</taxon>
        <taxon>eudicotyledons</taxon>
        <taxon>Gunneridae</taxon>
        <taxon>Pentapetalae</taxon>
        <taxon>rosids</taxon>
        <taxon>malvids</taxon>
        <taxon>Malvales</taxon>
        <taxon>Malvaceae</taxon>
        <taxon>Malvoideae</taxon>
        <taxon>Hibiscus</taxon>
    </lineage>
</organism>
<dbReference type="AlphaFoldDB" id="A0A6A2ZQK4"/>
<evidence type="ECO:0000313" key="3">
    <source>
        <dbReference type="Proteomes" id="UP000436088"/>
    </source>
</evidence>
<reference evidence="2" key="1">
    <citation type="submission" date="2019-09" db="EMBL/GenBank/DDBJ databases">
        <title>Draft genome information of white flower Hibiscus syriacus.</title>
        <authorList>
            <person name="Kim Y.-M."/>
        </authorList>
    </citation>
    <scope>NUCLEOTIDE SEQUENCE [LARGE SCALE GENOMIC DNA]</scope>
    <source>
        <strain evidence="2">YM2019G1</strain>
    </source>
</reference>
<name>A0A6A2ZQK4_HIBSY</name>
<accession>A0A6A2ZQK4</accession>
<dbReference type="Proteomes" id="UP000436088">
    <property type="component" value="Unassembled WGS sequence"/>
</dbReference>